<evidence type="ECO:0000256" key="7">
    <source>
        <dbReference type="ARBA" id="ARBA00013061"/>
    </source>
</evidence>
<dbReference type="InterPro" id="IPR015824">
    <property type="entry name" value="Phosphoglycerate_kinase_N"/>
</dbReference>
<dbReference type="PANTHER" id="PTHR11406">
    <property type="entry name" value="PHOSPHOGLYCERATE KINASE"/>
    <property type="match status" value="1"/>
</dbReference>
<evidence type="ECO:0000313" key="20">
    <source>
        <dbReference type="EMBL" id="RKF60116.1"/>
    </source>
</evidence>
<protein>
    <recommendedName>
        <fullName evidence="8 18">Phosphoglycerate kinase</fullName>
        <ecNumber evidence="7 18">2.7.2.3</ecNumber>
    </recommendedName>
</protein>
<comment type="catalytic activity">
    <reaction evidence="1 18">
        <text>(2R)-3-phosphoglycerate + ATP = (2R)-3-phospho-glyceroyl phosphate + ADP</text>
        <dbReference type="Rhea" id="RHEA:14801"/>
        <dbReference type="ChEBI" id="CHEBI:30616"/>
        <dbReference type="ChEBI" id="CHEBI:57604"/>
        <dbReference type="ChEBI" id="CHEBI:58272"/>
        <dbReference type="ChEBI" id="CHEBI:456216"/>
        <dbReference type="EC" id="2.7.2.3"/>
    </reaction>
</comment>
<evidence type="ECO:0000256" key="3">
    <source>
        <dbReference type="ARBA" id="ARBA00004496"/>
    </source>
</evidence>
<keyword evidence="21" id="KW-1185">Reference proteome</keyword>
<feature type="binding site" evidence="16">
    <location>
        <position position="40"/>
    </location>
    <ligand>
        <name>(2R)-3-phosphoglycerate</name>
        <dbReference type="ChEBI" id="CHEBI:58272"/>
    </ligand>
</feature>
<evidence type="ECO:0000256" key="11">
    <source>
        <dbReference type="ARBA" id="ARBA00022741"/>
    </source>
</evidence>
<feature type="binding site" evidence="16">
    <location>
        <begin position="64"/>
        <end position="67"/>
    </location>
    <ligand>
        <name>substrate</name>
    </ligand>
</feature>
<dbReference type="GO" id="GO:0006096">
    <property type="term" value="P:glycolytic process"/>
    <property type="evidence" value="ECO:0007669"/>
    <property type="project" value="UniProtKB-KW"/>
</dbReference>
<keyword evidence="14" id="KW-0460">Magnesium</keyword>
<dbReference type="PROSITE" id="PS00111">
    <property type="entry name" value="PGLYCERATE_KINASE"/>
    <property type="match status" value="1"/>
</dbReference>
<comment type="similarity">
    <text evidence="5 18">Belongs to the phosphoglycerate kinase family.</text>
</comment>
<evidence type="ECO:0000256" key="8">
    <source>
        <dbReference type="ARBA" id="ARBA00016471"/>
    </source>
</evidence>
<gene>
    <name evidence="20" type="ORF">OnM2_054018</name>
</gene>
<dbReference type="Pfam" id="PF00162">
    <property type="entry name" value="PGK"/>
    <property type="match status" value="1"/>
</dbReference>
<reference evidence="20 21" key="1">
    <citation type="journal article" date="2018" name="BMC Genomics">
        <title>Comparative genome analyses reveal sequence features reflecting distinct modes of host-adaptation between dicot and monocot powdery mildew.</title>
        <authorList>
            <person name="Wu Y."/>
            <person name="Ma X."/>
            <person name="Pan Z."/>
            <person name="Kale S.D."/>
            <person name="Song Y."/>
            <person name="King H."/>
            <person name="Zhang Q."/>
            <person name="Presley C."/>
            <person name="Deng X."/>
            <person name="Wei C.I."/>
            <person name="Xiao S."/>
        </authorList>
    </citation>
    <scope>NUCLEOTIDE SEQUENCE [LARGE SCALE GENOMIC DNA]</scope>
    <source>
        <strain evidence="20">UMSG2</strain>
    </source>
</reference>
<feature type="binding site" evidence="17">
    <location>
        <position position="344"/>
    </location>
    <ligand>
        <name>ATP</name>
        <dbReference type="ChEBI" id="CHEBI:30616"/>
    </ligand>
</feature>
<dbReference type="GO" id="GO:0006094">
    <property type="term" value="P:gluconeogenesis"/>
    <property type="evidence" value="ECO:0007669"/>
    <property type="project" value="TreeGrafter"/>
</dbReference>
<dbReference type="GO" id="GO:0005524">
    <property type="term" value="F:ATP binding"/>
    <property type="evidence" value="ECO:0007669"/>
    <property type="project" value="UniProtKB-KW"/>
</dbReference>
<organism evidence="20 21">
    <name type="scientific">Erysiphe neolycopersici</name>
    <dbReference type="NCBI Taxonomy" id="212602"/>
    <lineage>
        <taxon>Eukaryota</taxon>
        <taxon>Fungi</taxon>
        <taxon>Dikarya</taxon>
        <taxon>Ascomycota</taxon>
        <taxon>Pezizomycotina</taxon>
        <taxon>Leotiomycetes</taxon>
        <taxon>Erysiphales</taxon>
        <taxon>Erysiphaceae</taxon>
        <taxon>Erysiphe</taxon>
    </lineage>
</organism>
<keyword evidence="11" id="KW-0547">Nucleotide-binding</keyword>
<keyword evidence="15" id="KW-0324">Glycolysis</keyword>
<dbReference type="InterPro" id="IPR001576">
    <property type="entry name" value="Phosphoglycerate_kinase"/>
</dbReference>
<evidence type="ECO:0000256" key="2">
    <source>
        <dbReference type="ARBA" id="ARBA00001946"/>
    </source>
</evidence>
<dbReference type="SUPFAM" id="SSF53748">
    <property type="entry name" value="Phosphoglycerate kinase"/>
    <property type="match status" value="1"/>
</dbReference>
<evidence type="ECO:0000256" key="6">
    <source>
        <dbReference type="ARBA" id="ARBA00011245"/>
    </source>
</evidence>
<dbReference type="PANTHER" id="PTHR11406:SF0">
    <property type="entry name" value="PHOSPHOGLYCERATE KINASE"/>
    <property type="match status" value="1"/>
</dbReference>
<evidence type="ECO:0000256" key="19">
    <source>
        <dbReference type="RuleBase" id="RU000696"/>
    </source>
</evidence>
<dbReference type="OrthoDB" id="275353at2759"/>
<dbReference type="InterPro" id="IPR036043">
    <property type="entry name" value="Phosphoglycerate_kinase_sf"/>
</dbReference>
<keyword evidence="10" id="KW-0479">Metal-binding</keyword>
<dbReference type="Proteomes" id="UP000286134">
    <property type="component" value="Unassembled WGS sequence"/>
</dbReference>
<dbReference type="PRINTS" id="PR00477">
    <property type="entry name" value="PHGLYCKINASE"/>
</dbReference>
<dbReference type="CDD" id="cd00318">
    <property type="entry name" value="Phosphoglycerate_kinase"/>
    <property type="match status" value="1"/>
</dbReference>
<dbReference type="AlphaFoldDB" id="A0A420HRR4"/>
<feature type="binding site" evidence="16">
    <location>
        <position position="171"/>
    </location>
    <ligand>
        <name>(2R)-3-phosphoglycerate</name>
        <dbReference type="ChEBI" id="CHEBI:58272"/>
    </ligand>
</feature>
<dbReference type="FunFam" id="3.40.50.1260:FF:000019">
    <property type="entry name" value="Phosphoglycerate kinase 1"/>
    <property type="match status" value="1"/>
</dbReference>
<evidence type="ECO:0000256" key="12">
    <source>
        <dbReference type="ARBA" id="ARBA00022777"/>
    </source>
</evidence>
<sequence>MSLSNKLSITDVELKNKRVLIRVDFNVPLDADKKVTNTQRIAGAIPTIKYAIEHGAKAVILMSHLGRPDGKKQEKYSLQPVVPELEKLLGKNIKFAPDCVGTEVEAIVNEATQGQVVLLENLRFHAEEEGSSKDGEGKKVKATATAIEQFRKGLTALGDIFINDAFGTAHRAHSSMVGIDLPIKASGFLMKKELEYFAKALESPKRPFLAILGGAKVSDKIQLIDNLLGKVNSLVICGGMAFTFKKTLEGVKIGDSLFDEAGSKTVGDLVEKAKKNNVEIVLPVDYITADKFAKDAKTGTATDEEGIPDGWMGLDCGLKSIDLYKSAIDKASTILWNGPPGVFEFDAFANGTKQTLDAAVNAAQNGKIVIIGGGDTATVAAKYKVEDKLSHVSTGGGASLELLEGKELPGVSNLSSK</sequence>
<dbReference type="EMBL" id="MCFK01005426">
    <property type="protein sequence ID" value="RKF60116.1"/>
    <property type="molecule type" value="Genomic_DNA"/>
</dbReference>
<comment type="subunit">
    <text evidence="6 19">Monomer.</text>
</comment>
<evidence type="ECO:0000256" key="1">
    <source>
        <dbReference type="ARBA" id="ARBA00000642"/>
    </source>
</evidence>
<dbReference type="GO" id="GO:0043531">
    <property type="term" value="F:ADP binding"/>
    <property type="evidence" value="ECO:0007669"/>
    <property type="project" value="TreeGrafter"/>
</dbReference>
<dbReference type="EC" id="2.7.2.3" evidence="7 18"/>
<evidence type="ECO:0000256" key="9">
    <source>
        <dbReference type="ARBA" id="ARBA00022679"/>
    </source>
</evidence>
<comment type="cofactor">
    <cofactor evidence="2">
        <name>Mg(2+)</name>
        <dbReference type="ChEBI" id="CHEBI:18420"/>
    </cofactor>
</comment>
<comment type="subcellular location">
    <subcellularLocation>
        <location evidence="3">Cytoplasm</location>
    </subcellularLocation>
</comment>
<keyword evidence="12 18" id="KW-0418">Kinase</keyword>
<evidence type="ECO:0000313" key="21">
    <source>
        <dbReference type="Proteomes" id="UP000286134"/>
    </source>
</evidence>
<keyword evidence="9 18" id="KW-0808">Transferase</keyword>
<evidence type="ECO:0000256" key="4">
    <source>
        <dbReference type="ARBA" id="ARBA00004838"/>
    </source>
</evidence>
<evidence type="ECO:0000256" key="16">
    <source>
        <dbReference type="PIRSR" id="PIRSR000724-1"/>
    </source>
</evidence>
<keyword evidence="13 17" id="KW-0067">ATP-binding</keyword>
<evidence type="ECO:0000256" key="13">
    <source>
        <dbReference type="ARBA" id="ARBA00022840"/>
    </source>
</evidence>
<feature type="binding site" evidence="16">
    <location>
        <begin position="24"/>
        <end position="26"/>
    </location>
    <ligand>
        <name>substrate</name>
    </ligand>
</feature>
<accession>A0A420HRR4</accession>
<evidence type="ECO:0000256" key="17">
    <source>
        <dbReference type="PIRSR" id="PIRSR000724-2"/>
    </source>
</evidence>
<feature type="binding site" evidence="17">
    <location>
        <position position="220"/>
    </location>
    <ligand>
        <name>ATP</name>
        <dbReference type="ChEBI" id="CHEBI:30616"/>
    </ligand>
</feature>
<dbReference type="STRING" id="212602.A0A420HRR4"/>
<dbReference type="PIRSF" id="PIRSF000724">
    <property type="entry name" value="Pgk"/>
    <property type="match status" value="1"/>
</dbReference>
<evidence type="ECO:0000256" key="5">
    <source>
        <dbReference type="ARBA" id="ARBA00008982"/>
    </source>
</evidence>
<dbReference type="InterPro" id="IPR015911">
    <property type="entry name" value="Phosphoglycerate_kinase_CS"/>
</dbReference>
<dbReference type="FunFam" id="3.40.50.1260:FF:000031">
    <property type="entry name" value="Phosphoglycerate kinase 1"/>
    <property type="match status" value="1"/>
</dbReference>
<dbReference type="GO" id="GO:0004618">
    <property type="term" value="F:phosphoglycerate kinase activity"/>
    <property type="evidence" value="ECO:0007669"/>
    <property type="project" value="UniProtKB-EC"/>
</dbReference>
<dbReference type="HAMAP" id="MF_00145">
    <property type="entry name" value="Phosphoglyc_kinase"/>
    <property type="match status" value="1"/>
</dbReference>
<dbReference type="Gene3D" id="3.40.50.1260">
    <property type="entry name" value="Phosphoglycerate kinase, N-terminal domain"/>
    <property type="match status" value="3"/>
</dbReference>
<dbReference type="GO" id="GO:0005829">
    <property type="term" value="C:cytosol"/>
    <property type="evidence" value="ECO:0007669"/>
    <property type="project" value="TreeGrafter"/>
</dbReference>
<feature type="binding site" evidence="16">
    <location>
        <position position="123"/>
    </location>
    <ligand>
        <name>(2R)-3-phosphoglycerate</name>
        <dbReference type="ChEBI" id="CHEBI:58272"/>
    </ligand>
</feature>
<evidence type="ECO:0000256" key="18">
    <source>
        <dbReference type="RuleBase" id="RU000532"/>
    </source>
</evidence>
<proteinExistence type="inferred from homology"/>
<evidence type="ECO:0000256" key="10">
    <source>
        <dbReference type="ARBA" id="ARBA00022723"/>
    </source>
</evidence>
<evidence type="ECO:0000256" key="15">
    <source>
        <dbReference type="ARBA" id="ARBA00023152"/>
    </source>
</evidence>
<comment type="pathway">
    <text evidence="4">Carbohydrate degradation; glycolysis; pyruvate from D-glyceraldehyde 3-phosphate: step 2/5.</text>
</comment>
<evidence type="ECO:0000256" key="14">
    <source>
        <dbReference type="ARBA" id="ARBA00022842"/>
    </source>
</evidence>
<feature type="binding site" evidence="17">
    <location>
        <position position="313"/>
    </location>
    <ligand>
        <name>ATP</name>
        <dbReference type="ChEBI" id="CHEBI:30616"/>
    </ligand>
</feature>
<name>A0A420HRR4_9PEZI</name>
<comment type="caution">
    <text evidence="20">The sequence shown here is derived from an EMBL/GenBank/DDBJ whole genome shotgun (WGS) entry which is preliminary data.</text>
</comment>
<dbReference type="GO" id="GO:0046872">
    <property type="term" value="F:metal ion binding"/>
    <property type="evidence" value="ECO:0007669"/>
    <property type="project" value="UniProtKB-KW"/>
</dbReference>
<feature type="binding site" evidence="17">
    <location>
        <begin position="373"/>
        <end position="376"/>
    </location>
    <ligand>
        <name>ATP</name>
        <dbReference type="ChEBI" id="CHEBI:30616"/>
    </ligand>
</feature>